<organism evidence="5 6">
    <name type="scientific">Paenibacillus polymyxa</name>
    <name type="common">Bacillus polymyxa</name>
    <dbReference type="NCBI Taxonomy" id="1406"/>
    <lineage>
        <taxon>Bacteria</taxon>
        <taxon>Bacillati</taxon>
        <taxon>Bacillota</taxon>
        <taxon>Bacilli</taxon>
        <taxon>Bacillales</taxon>
        <taxon>Paenibacillaceae</taxon>
        <taxon>Paenibacillus</taxon>
    </lineage>
</organism>
<dbReference type="GO" id="GO:0016798">
    <property type="term" value="F:hydrolase activity, acting on glycosyl bonds"/>
    <property type="evidence" value="ECO:0007669"/>
    <property type="project" value="UniProtKB-KW"/>
</dbReference>
<keyword evidence="2" id="KW-0378">Hydrolase</keyword>
<protein>
    <recommendedName>
        <fullName evidence="4">Glycosyl hydrolase family 32 N-terminal domain-containing protein</fullName>
    </recommendedName>
</protein>
<reference evidence="5" key="1">
    <citation type="submission" date="2022-11" db="EMBL/GenBank/DDBJ databases">
        <authorList>
            <person name="Vasilchenko N.G."/>
            <person name="Prazdnova E.V."/>
            <person name="Gorovtsov A.V."/>
            <person name="Chistyakov V.A."/>
            <person name="Pak M.L."/>
        </authorList>
    </citation>
    <scope>NUCLEOTIDE SEQUENCE</scope>
    <source>
        <strain evidence="5">R 4.5</strain>
    </source>
</reference>
<dbReference type="RefSeq" id="WP_250262071.1">
    <property type="nucleotide sequence ID" value="NZ_CP097769.1"/>
</dbReference>
<dbReference type="SUPFAM" id="SSF75005">
    <property type="entry name" value="Arabinanase/levansucrase/invertase"/>
    <property type="match status" value="1"/>
</dbReference>
<evidence type="ECO:0000313" key="6">
    <source>
        <dbReference type="Proteomes" id="UP001055784"/>
    </source>
</evidence>
<accession>A0AAE9IEE6</accession>
<comment type="similarity">
    <text evidence="1">Belongs to the glycosyl hydrolase 32 family.</text>
</comment>
<evidence type="ECO:0000256" key="3">
    <source>
        <dbReference type="ARBA" id="ARBA00023295"/>
    </source>
</evidence>
<proteinExistence type="inferred from homology"/>
<evidence type="ECO:0000256" key="1">
    <source>
        <dbReference type="ARBA" id="ARBA00009902"/>
    </source>
</evidence>
<dbReference type="Proteomes" id="UP001055784">
    <property type="component" value="Chromosome"/>
</dbReference>
<evidence type="ECO:0000259" key="4">
    <source>
        <dbReference type="Pfam" id="PF00251"/>
    </source>
</evidence>
<dbReference type="Pfam" id="PF00251">
    <property type="entry name" value="Glyco_hydro_32N"/>
    <property type="match status" value="1"/>
</dbReference>
<dbReference type="EMBL" id="CP097770">
    <property type="protein sequence ID" value="URJ53034.1"/>
    <property type="molecule type" value="Genomic_DNA"/>
</dbReference>
<gene>
    <name evidence="5" type="ORF">MF626_001352</name>
</gene>
<dbReference type="InterPro" id="IPR023296">
    <property type="entry name" value="Glyco_hydro_beta-prop_sf"/>
</dbReference>
<feature type="domain" description="Glycosyl hydrolase family 32 N-terminal" evidence="4">
    <location>
        <begin position="3"/>
        <end position="36"/>
    </location>
</feature>
<dbReference type="InterPro" id="IPR013148">
    <property type="entry name" value="Glyco_hydro_32_N"/>
</dbReference>
<sequence length="36" mass="4500">MLDFRDPKLFWYDESSMWVMVLAVRDHVKFLYVFQS</sequence>
<name>A0AAE9IEE6_PAEPO</name>
<evidence type="ECO:0000313" key="5">
    <source>
        <dbReference type="EMBL" id="URJ53034.1"/>
    </source>
</evidence>
<dbReference type="AlphaFoldDB" id="A0AAE9IEE6"/>
<keyword evidence="3" id="KW-0326">Glycosidase</keyword>
<evidence type="ECO:0000256" key="2">
    <source>
        <dbReference type="ARBA" id="ARBA00022801"/>
    </source>
</evidence>
<dbReference type="Gene3D" id="2.115.10.20">
    <property type="entry name" value="Glycosyl hydrolase domain, family 43"/>
    <property type="match status" value="1"/>
</dbReference>